<dbReference type="Proteomes" id="UP001189429">
    <property type="component" value="Unassembled WGS sequence"/>
</dbReference>
<gene>
    <name evidence="2" type="ORF">PCOR1329_LOCUS5194</name>
</gene>
<evidence type="ECO:0000256" key="1">
    <source>
        <dbReference type="SAM" id="MobiDB-lite"/>
    </source>
</evidence>
<sequence length="985" mass="107220">MLAEPWSLFPPKVALLETHPSKEAFWQRRSFAFHHWLSGSADCNIGEAVVAEASKVGLAAAHFWHDAARARFDGLRADLASGDADGFHGGAPGGAPEAAARAAALVSPLGAAAASASRRLLAQATRTVEIKPGAALGLVDWPRQDAHVATFPLCRWDVDSGLRVSIRGWLPGLASLAGECQHDWRPPAYPRLLCDQYARLVVRVWQLTIRAEWAHWECMLARGRPRPRAVSLPAAQPPPPSGLAGQPSRKAAREMENRTFPGGMRCPARAVGLNPGLARAGSAARAAFSAFVEERPDALGVVDMLGNPKYEGPPEESVADLRRRFRFVFGAPEERQLSYELGRRSPLQGALIQTWLEAAGDAESQLQDWIEQGVPLGIEKPIVPCGIFPPVEPTASDRHLLTLEEALSTGVGNYSSLDDSPADAEAELDRLEGNGFFFIFEEAEALKRFPDGSVARLALILKQKGDGSVKRRIIIDMLRGGQNARATVPERPVRPRVADVIDDLRAMVPPAPAMENSVLLASADMRDAYQHFRVHPAELRHCLTRDWRSAVVMVWVMMSFGLKSAPLLWVRLAAAMARLIQGMYIPGEARLQLYMDDPLWALTGSPYTQRFCLAMGIWTFIAFGVSLSWGKGQMGALVEWVGVSIDASTAMIEQTVRLTVLDKFLAELTAETSHCNGASMIGLRRLRQLVGKLSWAAGVLPRTRWAVNILWAVVSPAARDAASGAEERRRTQRRDRRPKGHLVDARRGRLAFTWLLTVWQGCRTARVREVCLHPGPPRFSITTDASPWGIGATLFDNSAGIIIEYIASDLSAADVTQLGIAIGSSTAQAVAEFLAILVSTRAWAHFLKGAAATLDLRVDSMAAQGVAQKLSSPNKVLNFMAAELAATLELARISNLTVVHISGAVNTVADWLSRLTAPADQRGQDCSGRVCKAKNRKVKNRDADFYNLPSPVLHPDMWGYAENSQVGSTAWSSLHLRGGTGQEFQ</sequence>
<reference evidence="2" key="1">
    <citation type="submission" date="2023-10" db="EMBL/GenBank/DDBJ databases">
        <authorList>
            <person name="Chen Y."/>
            <person name="Shah S."/>
            <person name="Dougan E. K."/>
            <person name="Thang M."/>
            <person name="Chan C."/>
        </authorList>
    </citation>
    <scope>NUCLEOTIDE SEQUENCE [LARGE SCALE GENOMIC DNA]</scope>
</reference>
<dbReference type="InterPro" id="IPR043502">
    <property type="entry name" value="DNA/RNA_pol_sf"/>
</dbReference>
<name>A0ABN9PUZ5_9DINO</name>
<keyword evidence="3" id="KW-1185">Reference proteome</keyword>
<dbReference type="InterPro" id="IPR052055">
    <property type="entry name" value="Hepadnavirus_pol/RT"/>
</dbReference>
<dbReference type="SUPFAM" id="SSF56672">
    <property type="entry name" value="DNA/RNA polymerases"/>
    <property type="match status" value="1"/>
</dbReference>
<dbReference type="PANTHER" id="PTHR33050:SF7">
    <property type="entry name" value="RIBONUCLEASE H"/>
    <property type="match status" value="1"/>
</dbReference>
<dbReference type="EMBL" id="CAUYUJ010001361">
    <property type="protein sequence ID" value="CAK0795539.1"/>
    <property type="molecule type" value="Genomic_DNA"/>
</dbReference>
<proteinExistence type="predicted"/>
<feature type="region of interest" description="Disordered" evidence="1">
    <location>
        <begin position="229"/>
        <end position="254"/>
    </location>
</feature>
<evidence type="ECO:0008006" key="4">
    <source>
        <dbReference type="Google" id="ProtNLM"/>
    </source>
</evidence>
<dbReference type="PANTHER" id="PTHR33050">
    <property type="entry name" value="REVERSE TRANSCRIPTASE DOMAIN-CONTAINING PROTEIN"/>
    <property type="match status" value="1"/>
</dbReference>
<protein>
    <recommendedName>
        <fullName evidence="4">Reverse transcriptase domain-containing protein</fullName>
    </recommendedName>
</protein>
<accession>A0ABN9PUZ5</accession>
<evidence type="ECO:0000313" key="2">
    <source>
        <dbReference type="EMBL" id="CAK0795539.1"/>
    </source>
</evidence>
<comment type="caution">
    <text evidence="2">The sequence shown here is derived from an EMBL/GenBank/DDBJ whole genome shotgun (WGS) entry which is preliminary data.</text>
</comment>
<evidence type="ECO:0000313" key="3">
    <source>
        <dbReference type="Proteomes" id="UP001189429"/>
    </source>
</evidence>
<organism evidence="2 3">
    <name type="scientific">Prorocentrum cordatum</name>
    <dbReference type="NCBI Taxonomy" id="2364126"/>
    <lineage>
        <taxon>Eukaryota</taxon>
        <taxon>Sar</taxon>
        <taxon>Alveolata</taxon>
        <taxon>Dinophyceae</taxon>
        <taxon>Prorocentrales</taxon>
        <taxon>Prorocentraceae</taxon>
        <taxon>Prorocentrum</taxon>
    </lineage>
</organism>